<dbReference type="STRING" id="201973.SAMN04488025_10435"/>
<evidence type="ECO:0008006" key="4">
    <source>
        <dbReference type="Google" id="ProtNLM"/>
    </source>
</evidence>
<gene>
    <name evidence="2" type="ORF">SAMN04488025_10435</name>
</gene>
<sequence>MVFQRVIAILILCIPGALGVYGWTWMRNVFFDYMAGKGFDWLSFLGGLTLFLLGLAFLGGFIYHRDAKRNKIQPKLRRKKE</sequence>
<reference evidence="3" key="1">
    <citation type="submission" date="2016-10" db="EMBL/GenBank/DDBJ databases">
        <authorList>
            <person name="Varghese N."/>
            <person name="Submissions S."/>
        </authorList>
    </citation>
    <scope>NUCLEOTIDE SEQUENCE [LARGE SCALE GENOMIC DNA]</scope>
    <source>
        <strain evidence="3">DSM 44945</strain>
    </source>
</reference>
<dbReference type="RefSeq" id="WP_092035859.1">
    <property type="nucleotide sequence ID" value="NZ_FOOK01000004.1"/>
</dbReference>
<feature type="transmembrane region" description="Helical" evidence="1">
    <location>
        <begin position="43"/>
        <end position="63"/>
    </location>
</feature>
<keyword evidence="1" id="KW-0812">Transmembrane</keyword>
<proteinExistence type="predicted"/>
<keyword evidence="1" id="KW-0472">Membrane</keyword>
<protein>
    <recommendedName>
        <fullName evidence="4">DUF2627 domain-containing protein</fullName>
    </recommendedName>
</protein>
<evidence type="ECO:0000313" key="3">
    <source>
        <dbReference type="Proteomes" id="UP000198661"/>
    </source>
</evidence>
<evidence type="ECO:0000313" key="2">
    <source>
        <dbReference type="EMBL" id="SFF73981.1"/>
    </source>
</evidence>
<dbReference type="InterPro" id="IPR020138">
    <property type="entry name" value="Uncharacterised_YqzF"/>
</dbReference>
<dbReference type="Proteomes" id="UP000198661">
    <property type="component" value="Unassembled WGS sequence"/>
</dbReference>
<name>A0A1I2L9V4_9BACL</name>
<organism evidence="2 3">
    <name type="scientific">Planifilum fulgidum</name>
    <dbReference type="NCBI Taxonomy" id="201973"/>
    <lineage>
        <taxon>Bacteria</taxon>
        <taxon>Bacillati</taxon>
        <taxon>Bacillota</taxon>
        <taxon>Bacilli</taxon>
        <taxon>Bacillales</taxon>
        <taxon>Thermoactinomycetaceae</taxon>
        <taxon>Planifilum</taxon>
    </lineage>
</organism>
<keyword evidence="1" id="KW-1133">Transmembrane helix</keyword>
<dbReference type="EMBL" id="FOOK01000004">
    <property type="protein sequence ID" value="SFF73981.1"/>
    <property type="molecule type" value="Genomic_DNA"/>
</dbReference>
<evidence type="ECO:0000256" key="1">
    <source>
        <dbReference type="SAM" id="Phobius"/>
    </source>
</evidence>
<dbReference type="OrthoDB" id="2989757at2"/>
<dbReference type="Pfam" id="PF11118">
    <property type="entry name" value="DUF2627"/>
    <property type="match status" value="1"/>
</dbReference>
<accession>A0A1I2L9V4</accession>
<dbReference type="AlphaFoldDB" id="A0A1I2L9V4"/>
<keyword evidence="3" id="KW-1185">Reference proteome</keyword>